<evidence type="ECO:0000313" key="2">
    <source>
        <dbReference type="EMBL" id="QNQ90168.1"/>
    </source>
</evidence>
<proteinExistence type="predicted"/>
<dbReference type="EMBL" id="CP046884">
    <property type="protein sequence ID" value="QNQ90168.1"/>
    <property type="molecule type" value="Genomic_DNA"/>
</dbReference>
<dbReference type="SUPFAM" id="SSF48452">
    <property type="entry name" value="TPR-like"/>
    <property type="match status" value="1"/>
</dbReference>
<dbReference type="KEGG" id="cpoy:GP475_05565"/>
<keyword evidence="3" id="KW-1185">Reference proteome</keyword>
<dbReference type="Proteomes" id="UP000516320">
    <property type="component" value="Chromosome"/>
</dbReference>
<reference evidence="2 3" key="1">
    <citation type="submission" date="2019-12" db="EMBL/GenBank/DDBJ databases">
        <title>Corynebacterium sp. nov., isolated from feces of the Anser Albifrons in China.</title>
        <authorList>
            <person name="Liu Q."/>
        </authorList>
    </citation>
    <scope>NUCLEOTIDE SEQUENCE [LARGE SCALE GENOMIC DNA]</scope>
    <source>
        <strain evidence="2 3">4H37-19</strain>
    </source>
</reference>
<evidence type="ECO:0000256" key="1">
    <source>
        <dbReference type="SAM" id="MobiDB-lite"/>
    </source>
</evidence>
<feature type="compositionally biased region" description="Basic residues" evidence="1">
    <location>
        <begin position="12"/>
        <end position="25"/>
    </location>
</feature>
<organism evidence="2 3">
    <name type="scientific">Corynebacterium poyangense</name>
    <dbReference type="NCBI Taxonomy" id="2684405"/>
    <lineage>
        <taxon>Bacteria</taxon>
        <taxon>Bacillati</taxon>
        <taxon>Actinomycetota</taxon>
        <taxon>Actinomycetes</taxon>
        <taxon>Mycobacteriales</taxon>
        <taxon>Corynebacteriaceae</taxon>
        <taxon>Corynebacterium</taxon>
    </lineage>
</organism>
<protein>
    <recommendedName>
        <fullName evidence="4">Tetratricopeptide repeat protein</fullName>
    </recommendedName>
</protein>
<dbReference type="InterPro" id="IPR011990">
    <property type="entry name" value="TPR-like_helical_dom_sf"/>
</dbReference>
<dbReference type="AlphaFoldDB" id="A0A7H0SNP3"/>
<accession>A0A7H0SNP3</accession>
<feature type="compositionally biased region" description="Basic and acidic residues" evidence="1">
    <location>
        <begin position="26"/>
        <end position="60"/>
    </location>
</feature>
<gene>
    <name evidence="2" type="ORF">GP475_05565</name>
</gene>
<sequence length="356" mass="39181">MTDRSRNSAGSSRKKSPTSKPKGWKKGSEGRRFSGPKRNDQPHPRQRSEEGSRWDEDNSRSRTYRKVSSLQKNSEGHRSGSNSRDDDRAGRGGGGGRRHSSRGGAGRSQRGYQPRRPNFREERTQKHLNEPKIPADIHAQDLDPLVRQDLRVLSKDNADRVARHMVAAAVFMDEDPDLALKHARAAKDRGGRVAVTRETCGIAAYRAGAWKEALAELRAARRISGGPGLLAVMADCERGLGRPAKAIELADSPEAQQLDDDATTELAIVVAGARQDMGDYQAAVEILKHHNPGADRSPFEAARISYAYAHALQLIDDRQGARTWFEHCVALDEDGLTDAVDRLAALDDSDSGKRTR</sequence>
<evidence type="ECO:0008006" key="4">
    <source>
        <dbReference type="Google" id="ProtNLM"/>
    </source>
</evidence>
<evidence type="ECO:0000313" key="3">
    <source>
        <dbReference type="Proteomes" id="UP000516320"/>
    </source>
</evidence>
<feature type="region of interest" description="Disordered" evidence="1">
    <location>
        <begin position="1"/>
        <end position="120"/>
    </location>
</feature>
<dbReference type="Gene3D" id="1.25.40.10">
    <property type="entry name" value="Tetratricopeptide repeat domain"/>
    <property type="match status" value="1"/>
</dbReference>
<name>A0A7H0SNP3_9CORY</name>
<dbReference type="RefSeq" id="WP_187975626.1">
    <property type="nucleotide sequence ID" value="NZ_CP046884.1"/>
</dbReference>
<feature type="compositionally biased region" description="Basic and acidic residues" evidence="1">
    <location>
        <begin position="74"/>
        <end position="90"/>
    </location>
</feature>